<dbReference type="Gene3D" id="3.40.50.12370">
    <property type="match status" value="1"/>
</dbReference>
<dbReference type="Pfam" id="PF00582">
    <property type="entry name" value="Usp"/>
    <property type="match status" value="1"/>
</dbReference>
<gene>
    <name evidence="2" type="ORF">H4317_04095</name>
</gene>
<evidence type="ECO:0000259" key="1">
    <source>
        <dbReference type="Pfam" id="PF00582"/>
    </source>
</evidence>
<dbReference type="KEGG" id="hsk:H4317_04095"/>
<dbReference type="AlphaFoldDB" id="A0A7G7W9F6"/>
<organism evidence="2 3">
    <name type="scientific">Hymenobacter sediminicola</name>
    <dbReference type="NCBI Taxonomy" id="2761579"/>
    <lineage>
        <taxon>Bacteria</taxon>
        <taxon>Pseudomonadati</taxon>
        <taxon>Bacteroidota</taxon>
        <taxon>Cytophagia</taxon>
        <taxon>Cytophagales</taxon>
        <taxon>Hymenobacteraceae</taxon>
        <taxon>Hymenobacter</taxon>
    </lineage>
</organism>
<dbReference type="EMBL" id="CP060202">
    <property type="protein sequence ID" value="QNH62999.1"/>
    <property type="molecule type" value="Genomic_DNA"/>
</dbReference>
<keyword evidence="3" id="KW-1185">Reference proteome</keyword>
<dbReference type="InterPro" id="IPR006016">
    <property type="entry name" value="UspA"/>
</dbReference>
<evidence type="ECO:0000313" key="2">
    <source>
        <dbReference type="EMBL" id="QNH62999.1"/>
    </source>
</evidence>
<name>A0A7G7W9F6_9BACT</name>
<protein>
    <submittedName>
        <fullName evidence="2">Universal stress protein</fullName>
    </submittedName>
</protein>
<dbReference type="SUPFAM" id="SSF52402">
    <property type="entry name" value="Adenine nucleotide alpha hydrolases-like"/>
    <property type="match status" value="2"/>
</dbReference>
<dbReference type="RefSeq" id="WP_185888881.1">
    <property type="nucleotide sequence ID" value="NZ_CP060202.1"/>
</dbReference>
<evidence type="ECO:0000313" key="3">
    <source>
        <dbReference type="Proteomes" id="UP000515489"/>
    </source>
</evidence>
<sequence>MSLTLISLSGFYPAARHAAHYADMLAQALDARLVLLHVNRVSVFDPYELVGEVYRQEELDRQTDTAAALYRQAETLRTPAAIEITTDLLPTVAQDLAARYGSVLFVLGHPEPGHPTATTLVADCAELLRAGQYPLLLVPATTFPAGLPHHFLVAADQEPFQLTPAARPLRRLLTTLGTTVVVAHVSGIEDDAGCGAALRAVQASGLTEGLPVPELRGYEQTDYATGLLEAIRDTQADMVVLLARQRSYFSELFHQSVTAHLLERSPVPLLLLPTQPDKAA</sequence>
<feature type="domain" description="UspA" evidence="1">
    <location>
        <begin position="152"/>
        <end position="272"/>
    </location>
</feature>
<reference evidence="2 3" key="1">
    <citation type="submission" date="2020-08" db="EMBL/GenBank/DDBJ databases">
        <title>Hymenobacter sp. S2-20-2 genome sequencing.</title>
        <authorList>
            <person name="Jin L."/>
        </authorList>
    </citation>
    <scope>NUCLEOTIDE SEQUENCE [LARGE SCALE GENOMIC DNA]</scope>
    <source>
        <strain evidence="2 3">S2-20-2</strain>
    </source>
</reference>
<dbReference type="Proteomes" id="UP000515489">
    <property type="component" value="Chromosome"/>
</dbReference>
<proteinExistence type="predicted"/>
<accession>A0A7G7W9F6</accession>